<feature type="transmembrane region" description="Helical" evidence="1">
    <location>
        <begin position="132"/>
        <end position="153"/>
    </location>
</feature>
<evidence type="ECO:0000256" key="1">
    <source>
        <dbReference type="SAM" id="Phobius"/>
    </source>
</evidence>
<feature type="transmembrane region" description="Helical" evidence="1">
    <location>
        <begin position="262"/>
        <end position="283"/>
    </location>
</feature>
<reference evidence="3 4" key="1">
    <citation type="journal article" date="2018" name="Biotechnol. Biofuels">
        <title>Integrative visual omics of the white-rot fungus Polyporus brumalis exposes the biotechnological potential of its oxidative enzymes for delignifying raw plant biomass.</title>
        <authorList>
            <person name="Miyauchi S."/>
            <person name="Rancon A."/>
            <person name="Drula E."/>
            <person name="Hage H."/>
            <person name="Chaduli D."/>
            <person name="Favel A."/>
            <person name="Grisel S."/>
            <person name="Henrissat B."/>
            <person name="Herpoel-Gimbert I."/>
            <person name="Ruiz-Duenas F.J."/>
            <person name="Chevret D."/>
            <person name="Hainaut M."/>
            <person name="Lin J."/>
            <person name="Wang M."/>
            <person name="Pangilinan J."/>
            <person name="Lipzen A."/>
            <person name="Lesage-Meessen L."/>
            <person name="Navarro D."/>
            <person name="Riley R."/>
            <person name="Grigoriev I.V."/>
            <person name="Zhou S."/>
            <person name="Raouche S."/>
            <person name="Rosso M.N."/>
        </authorList>
    </citation>
    <scope>NUCLEOTIDE SEQUENCE [LARGE SCALE GENOMIC DNA]</scope>
    <source>
        <strain evidence="3 4">BRFM 1820</strain>
    </source>
</reference>
<proteinExistence type="predicted"/>
<dbReference type="InterPro" id="IPR045340">
    <property type="entry name" value="DUF6533"/>
</dbReference>
<dbReference type="OrthoDB" id="2745134at2759"/>
<evidence type="ECO:0000313" key="3">
    <source>
        <dbReference type="EMBL" id="RDX52294.1"/>
    </source>
</evidence>
<dbReference type="Proteomes" id="UP000256964">
    <property type="component" value="Unassembled WGS sequence"/>
</dbReference>
<feature type="domain" description="DUF6533" evidence="2">
    <location>
        <begin position="41"/>
        <end position="79"/>
    </location>
</feature>
<feature type="transmembrane region" description="Helical" evidence="1">
    <location>
        <begin position="105"/>
        <end position="125"/>
    </location>
</feature>
<keyword evidence="1" id="KW-1133">Transmembrane helix</keyword>
<dbReference type="Pfam" id="PF20151">
    <property type="entry name" value="DUF6533"/>
    <property type="match status" value="1"/>
</dbReference>
<evidence type="ECO:0000259" key="2">
    <source>
        <dbReference type="Pfam" id="PF20151"/>
    </source>
</evidence>
<keyword evidence="4" id="KW-1185">Reference proteome</keyword>
<dbReference type="EMBL" id="KZ857391">
    <property type="protein sequence ID" value="RDX52294.1"/>
    <property type="molecule type" value="Genomic_DNA"/>
</dbReference>
<gene>
    <name evidence="3" type="ORF">OH76DRAFT_1500807</name>
</gene>
<keyword evidence="1" id="KW-0472">Membrane</keyword>
<feature type="transmembrane region" description="Helical" evidence="1">
    <location>
        <begin position="184"/>
        <end position="205"/>
    </location>
</feature>
<accession>A0A371DID3</accession>
<name>A0A371DID3_9APHY</name>
<sequence length="342" mass="38149">MESAAEVQAAIIDNYATLFATNSAVFACFTIGTDEAVWIPALIFFEHILTFGDEVEMFWKQKFTGATVIFLLNRYLILVSYLMDFATIWIEDDDSCSVVIRTKDVFYFGLYIPWAAFSALRTYALTNRNWPLAVFVFLLSLVAYGTDMAQYAVGLTGYVDTDWGWGCVTAVPGLGETLSIQLTIAARTTLIASDTILIGVTWYSLRRRTQGMSKSSLTSVMYRNVRGVRVRNSRTDASVVFFLSSFRLILSMPLPFENPLNATGNISVFAQPLTVILVSHFLLDLQRANCRSVDVGMFLLSYSETDTQSDSTVVFERRIIGSLGASLVMGTMDEPEDSDYSH</sequence>
<feature type="transmembrane region" description="Helical" evidence="1">
    <location>
        <begin position="239"/>
        <end position="256"/>
    </location>
</feature>
<organism evidence="3 4">
    <name type="scientific">Lentinus brumalis</name>
    <dbReference type="NCBI Taxonomy" id="2498619"/>
    <lineage>
        <taxon>Eukaryota</taxon>
        <taxon>Fungi</taxon>
        <taxon>Dikarya</taxon>
        <taxon>Basidiomycota</taxon>
        <taxon>Agaricomycotina</taxon>
        <taxon>Agaricomycetes</taxon>
        <taxon>Polyporales</taxon>
        <taxon>Polyporaceae</taxon>
        <taxon>Lentinus</taxon>
    </lineage>
</organism>
<evidence type="ECO:0000313" key="4">
    <source>
        <dbReference type="Proteomes" id="UP000256964"/>
    </source>
</evidence>
<protein>
    <recommendedName>
        <fullName evidence="2">DUF6533 domain-containing protein</fullName>
    </recommendedName>
</protein>
<keyword evidence="1" id="KW-0812">Transmembrane</keyword>
<feature type="transmembrane region" description="Helical" evidence="1">
    <location>
        <begin position="66"/>
        <end position="90"/>
    </location>
</feature>
<dbReference type="AlphaFoldDB" id="A0A371DID3"/>